<protein>
    <recommendedName>
        <fullName evidence="4">AB hydrolase-1 domain-containing protein</fullName>
    </recommendedName>
</protein>
<dbReference type="VEuPathDB" id="FungiDB:PV08_09621"/>
<dbReference type="InterPro" id="IPR029058">
    <property type="entry name" value="AB_hydrolase_fold"/>
</dbReference>
<gene>
    <name evidence="2" type="ORF">PV08_09621</name>
</gene>
<sequence length="453" mass="49883">MALPKANCSFAIPSVHDGLELDCRIYYPRRSEQNSELFGRAFAIFAHPYAPLGGCYDDPVVGLVGRSLLRYGIVLVTFNFRGASGSAGRTSWSGKAELGDYVSVYGFVLCYINAIVRDVSRVDNAASRIDSDFLPMQTSQGAAVADTYPKPQRPILILGGYSYGSMIAAHLPSVDVVASMFRHSEKGSMESEIDLRARHLGRDLKAYFDMHSVDMVLSIPSHNDPDQNTRPNEMGSPGSRHSRSHSRNVTMGGYDSDAASKKISRETSRRSIDGERVREGIEKLRRKLSQRDNRIQSPPPTPGAQPSTPAIDLPLTIPAIAYVLVSPLLSTVAGFTTMFSKLKFVQRTAGGNANVTDEYQELVIHPCCCIYGTKDLFTSYRKLRRWTEELAARPGSQFFTVAAETGHFWQDAEGALHLQQGLTEWLRRSITQHGKAAKTEGIDDTGPTNTIKV</sequence>
<dbReference type="STRING" id="91928.A0A0D2BMD7"/>
<evidence type="ECO:0008006" key="4">
    <source>
        <dbReference type="Google" id="ProtNLM"/>
    </source>
</evidence>
<proteinExistence type="predicted"/>
<dbReference type="RefSeq" id="XP_016232560.1">
    <property type="nucleotide sequence ID" value="XM_016383937.1"/>
</dbReference>
<dbReference type="PANTHER" id="PTHR42103">
    <property type="entry name" value="ALPHA/BETA-HYDROLASES SUPERFAMILY PROTEIN"/>
    <property type="match status" value="1"/>
</dbReference>
<evidence type="ECO:0000313" key="3">
    <source>
        <dbReference type="Proteomes" id="UP000053328"/>
    </source>
</evidence>
<dbReference type="SUPFAM" id="SSF53474">
    <property type="entry name" value="alpha/beta-Hydrolases"/>
    <property type="match status" value="1"/>
</dbReference>
<evidence type="ECO:0000256" key="1">
    <source>
        <dbReference type="SAM" id="MobiDB-lite"/>
    </source>
</evidence>
<dbReference type="Proteomes" id="UP000053328">
    <property type="component" value="Unassembled WGS sequence"/>
</dbReference>
<dbReference type="EMBL" id="KN847498">
    <property type="protein sequence ID" value="KIW12344.1"/>
    <property type="molecule type" value="Genomic_DNA"/>
</dbReference>
<feature type="compositionally biased region" description="Basic and acidic residues" evidence="1">
    <location>
        <begin position="258"/>
        <end position="294"/>
    </location>
</feature>
<evidence type="ECO:0000313" key="2">
    <source>
        <dbReference type="EMBL" id="KIW12344.1"/>
    </source>
</evidence>
<feature type="region of interest" description="Disordered" evidence="1">
    <location>
        <begin position="218"/>
        <end position="308"/>
    </location>
</feature>
<dbReference type="PANTHER" id="PTHR42103:SF2">
    <property type="entry name" value="AB HYDROLASE-1 DOMAIN-CONTAINING PROTEIN"/>
    <property type="match status" value="1"/>
</dbReference>
<dbReference type="HOGENOM" id="CLU_035149_0_1_1"/>
<reference evidence="2 3" key="1">
    <citation type="submission" date="2015-01" db="EMBL/GenBank/DDBJ databases">
        <title>The Genome Sequence of Exophiala spinifera CBS89968.</title>
        <authorList>
            <consortium name="The Broad Institute Genomics Platform"/>
            <person name="Cuomo C."/>
            <person name="de Hoog S."/>
            <person name="Gorbushina A."/>
            <person name="Stielow B."/>
            <person name="Teixiera M."/>
            <person name="Abouelleil A."/>
            <person name="Chapman S.B."/>
            <person name="Priest M."/>
            <person name="Young S.K."/>
            <person name="Wortman J."/>
            <person name="Nusbaum C."/>
            <person name="Birren B."/>
        </authorList>
    </citation>
    <scope>NUCLEOTIDE SEQUENCE [LARGE SCALE GENOMIC DNA]</scope>
    <source>
        <strain evidence="2 3">CBS 89968</strain>
    </source>
</reference>
<dbReference type="Gene3D" id="3.40.50.1820">
    <property type="entry name" value="alpha/beta hydrolase"/>
    <property type="match status" value="2"/>
</dbReference>
<dbReference type="AlphaFoldDB" id="A0A0D2BMD7"/>
<keyword evidence="3" id="KW-1185">Reference proteome</keyword>
<name>A0A0D2BMD7_9EURO</name>
<dbReference type="OrthoDB" id="10260961at2759"/>
<organism evidence="2 3">
    <name type="scientific">Exophiala spinifera</name>
    <dbReference type="NCBI Taxonomy" id="91928"/>
    <lineage>
        <taxon>Eukaryota</taxon>
        <taxon>Fungi</taxon>
        <taxon>Dikarya</taxon>
        <taxon>Ascomycota</taxon>
        <taxon>Pezizomycotina</taxon>
        <taxon>Eurotiomycetes</taxon>
        <taxon>Chaetothyriomycetidae</taxon>
        <taxon>Chaetothyriales</taxon>
        <taxon>Herpotrichiellaceae</taxon>
        <taxon>Exophiala</taxon>
    </lineage>
</organism>
<accession>A0A0D2BMD7</accession>
<dbReference type="GeneID" id="27336704"/>